<dbReference type="RefSeq" id="XP_056072671.1">
    <property type="nucleotide sequence ID" value="XM_056212363.1"/>
</dbReference>
<gene>
    <name evidence="3" type="ORF">N0V89_003562</name>
</gene>
<keyword evidence="1" id="KW-0560">Oxidoreductase</keyword>
<dbReference type="InterPro" id="IPR050523">
    <property type="entry name" value="AKR_Detox_Biosynth"/>
</dbReference>
<dbReference type="InterPro" id="IPR036812">
    <property type="entry name" value="NAD(P)_OxRdtase_dom_sf"/>
</dbReference>
<reference evidence="3" key="1">
    <citation type="submission" date="2022-10" db="EMBL/GenBank/DDBJ databases">
        <title>Tapping the CABI collections for fungal endophytes: first genome assemblies for Collariella, Neodidymelliopsis, Ascochyta clinopodiicola, Didymella pomorum, Didymosphaeria variabile, Neocosmospora piperis and Neocucurbitaria cava.</title>
        <authorList>
            <person name="Hill R."/>
        </authorList>
    </citation>
    <scope>NUCLEOTIDE SEQUENCE</scope>
    <source>
        <strain evidence="3">IMI 356815</strain>
    </source>
</reference>
<dbReference type="PANTHER" id="PTHR43364:SF4">
    <property type="entry name" value="NAD(P)-LINKED OXIDOREDUCTASE SUPERFAMILY PROTEIN"/>
    <property type="match status" value="1"/>
</dbReference>
<keyword evidence="4" id="KW-1185">Reference proteome</keyword>
<accession>A0A9W8XMW4</accession>
<evidence type="ECO:0000313" key="3">
    <source>
        <dbReference type="EMBL" id="KAJ4355545.1"/>
    </source>
</evidence>
<dbReference type="PANTHER" id="PTHR43364">
    <property type="entry name" value="NADH-SPECIFIC METHYLGLYOXAL REDUCTASE-RELATED"/>
    <property type="match status" value="1"/>
</dbReference>
<dbReference type="OrthoDB" id="2310150at2759"/>
<evidence type="ECO:0000313" key="4">
    <source>
        <dbReference type="Proteomes" id="UP001140513"/>
    </source>
</evidence>
<evidence type="ECO:0000256" key="1">
    <source>
        <dbReference type="ARBA" id="ARBA00023002"/>
    </source>
</evidence>
<feature type="domain" description="NADP-dependent oxidoreductase" evidence="2">
    <location>
        <begin position="10"/>
        <end position="315"/>
    </location>
</feature>
<dbReference type="AlphaFoldDB" id="A0A9W8XMW4"/>
<dbReference type="GeneID" id="80907092"/>
<proteinExistence type="predicted"/>
<comment type="caution">
    <text evidence="3">The sequence shown here is derived from an EMBL/GenBank/DDBJ whole genome shotgun (WGS) entry which is preliminary data.</text>
</comment>
<evidence type="ECO:0000259" key="2">
    <source>
        <dbReference type="Pfam" id="PF00248"/>
    </source>
</evidence>
<dbReference type="EMBL" id="JAPEUX010000003">
    <property type="protein sequence ID" value="KAJ4355545.1"/>
    <property type="molecule type" value="Genomic_DNA"/>
</dbReference>
<sequence length="327" mass="37122">MATSPDSNLKVVFGAMTIGAPDDANAIFDIFQNHGHTEVDTARLYGAGSSEEMLANGDWQKRGLVMGTKLYPNYHSAIPSGERYTHKPEDVRRGLIKSLKALKCDKVDLFYLHGPDRNTPFEDTLREVNKLYEEGFFNRWGISNYYSWEVASMVEICIRNKWVKPTVYQGVYNALQRNIEAELVPCLHHYGLSIYAFQPLAGGFLTGRYERNQSEFEAGSRFDPQHWQGTLHQGRYWNDSYFDALDIIRKAGVEHKLTVAEISLRWLKHHSSLSQSLGDAIIVGASSTKHLEQNLVDLEQGPLPDEVINALESAWMKAKAVAPKYWH</sequence>
<dbReference type="GO" id="GO:0016491">
    <property type="term" value="F:oxidoreductase activity"/>
    <property type="evidence" value="ECO:0007669"/>
    <property type="project" value="UniProtKB-KW"/>
</dbReference>
<dbReference type="Pfam" id="PF00248">
    <property type="entry name" value="Aldo_ket_red"/>
    <property type="match status" value="1"/>
</dbReference>
<dbReference type="InterPro" id="IPR023210">
    <property type="entry name" value="NADP_OxRdtase_dom"/>
</dbReference>
<dbReference type="SUPFAM" id="SSF51430">
    <property type="entry name" value="NAD(P)-linked oxidoreductase"/>
    <property type="match status" value="1"/>
</dbReference>
<name>A0A9W8XMW4_9PLEO</name>
<dbReference type="CDD" id="cd19075">
    <property type="entry name" value="AKR_AKR7A1-5"/>
    <property type="match status" value="1"/>
</dbReference>
<protein>
    <recommendedName>
        <fullName evidence="2">NADP-dependent oxidoreductase domain-containing protein</fullName>
    </recommendedName>
</protein>
<organism evidence="3 4">
    <name type="scientific">Didymosphaeria variabile</name>
    <dbReference type="NCBI Taxonomy" id="1932322"/>
    <lineage>
        <taxon>Eukaryota</taxon>
        <taxon>Fungi</taxon>
        <taxon>Dikarya</taxon>
        <taxon>Ascomycota</taxon>
        <taxon>Pezizomycotina</taxon>
        <taxon>Dothideomycetes</taxon>
        <taxon>Pleosporomycetidae</taxon>
        <taxon>Pleosporales</taxon>
        <taxon>Massarineae</taxon>
        <taxon>Didymosphaeriaceae</taxon>
        <taxon>Didymosphaeria</taxon>
    </lineage>
</organism>
<dbReference type="Proteomes" id="UP001140513">
    <property type="component" value="Unassembled WGS sequence"/>
</dbReference>
<dbReference type="Gene3D" id="3.20.20.100">
    <property type="entry name" value="NADP-dependent oxidoreductase domain"/>
    <property type="match status" value="1"/>
</dbReference>